<reference evidence="11 12" key="1">
    <citation type="submission" date="2020-08" db="EMBL/GenBank/DDBJ databases">
        <authorList>
            <person name="Hejnol A."/>
        </authorList>
    </citation>
    <scope>NUCLEOTIDE SEQUENCE [LARGE SCALE GENOMIC DNA]</scope>
</reference>
<dbReference type="GO" id="GO:0005634">
    <property type="term" value="C:nucleus"/>
    <property type="evidence" value="ECO:0007669"/>
    <property type="project" value="UniProtKB-SubCell"/>
</dbReference>
<dbReference type="SUPFAM" id="SSF57716">
    <property type="entry name" value="Glucocorticoid receptor-like (DNA-binding domain)"/>
    <property type="match status" value="5"/>
</dbReference>
<keyword evidence="12" id="KW-1185">Reference proteome</keyword>
<evidence type="ECO:0000256" key="8">
    <source>
        <dbReference type="PROSITE-ProRule" id="PRU00125"/>
    </source>
</evidence>
<dbReference type="GO" id="GO:0003712">
    <property type="term" value="F:transcription coregulator activity"/>
    <property type="evidence" value="ECO:0007669"/>
    <property type="project" value="TreeGrafter"/>
</dbReference>
<comment type="caution">
    <text evidence="11">The sequence shown here is derived from an EMBL/GenBank/DDBJ whole genome shotgun (WGS) entry which is preliminary data.</text>
</comment>
<sequence>MASERKSDADIESTLESLMISESDSNLEGDLDPTSNTINKLSETDKDVGGNKEDDSSGEQTKTSVKSNDTICTECNISLSGKKYLMRNENSCCVQCYEKLYSNTCEACQKVIGTEFKDVCYEDKHWHENCFICCCCEKSLVNEPFATKENSLYCANCYEEQFAMRCDSCTKPLRGGMKKFEYDGKKYHEECFVCFLCSEPIGSRSFVPREGNITCIGCYEEKFSQKCTACTKPITKGGVGYKGNPYHKDCFTCTECSLPLAGEKFASKDEQPYCINCYAKLFSKTCSRCSTAITGLDGSKAVVYEDRHWHTNCFSCSSCSTSLVGQGFVPSGSDILCEKCAQ</sequence>
<keyword evidence="7" id="KW-0539">Nucleus</keyword>
<dbReference type="Gene3D" id="2.10.110.10">
    <property type="entry name" value="Cysteine Rich Protein"/>
    <property type="match status" value="4"/>
</dbReference>
<name>A0A7I8VMU9_9ANNE</name>
<dbReference type="FunFam" id="2.10.110.10:FF:000030">
    <property type="entry name" value="Four and a half LIM domains protein 2"/>
    <property type="match status" value="1"/>
</dbReference>
<keyword evidence="2 8" id="KW-0479">Metal-binding</keyword>
<evidence type="ECO:0000256" key="3">
    <source>
        <dbReference type="ARBA" id="ARBA00022737"/>
    </source>
</evidence>
<dbReference type="Proteomes" id="UP000549394">
    <property type="component" value="Unassembled WGS sequence"/>
</dbReference>
<keyword evidence="3" id="KW-0677">Repeat</keyword>
<feature type="compositionally biased region" description="Polar residues" evidence="9">
    <location>
        <begin position="14"/>
        <end position="24"/>
    </location>
</feature>
<evidence type="ECO:0000256" key="5">
    <source>
        <dbReference type="ARBA" id="ARBA00022833"/>
    </source>
</evidence>
<evidence type="ECO:0000256" key="2">
    <source>
        <dbReference type="ARBA" id="ARBA00022723"/>
    </source>
</evidence>
<keyword evidence="6 8" id="KW-0440">LIM domain</keyword>
<feature type="compositionally biased region" description="Basic and acidic residues" evidence="9">
    <location>
        <begin position="42"/>
        <end position="55"/>
    </location>
</feature>
<feature type="region of interest" description="Disordered" evidence="9">
    <location>
        <begin position="1"/>
        <end position="63"/>
    </location>
</feature>
<protein>
    <submittedName>
        <fullName evidence="11">DgyrCDS5872</fullName>
    </submittedName>
</protein>
<organism evidence="11 12">
    <name type="scientific">Dimorphilus gyrociliatus</name>
    <dbReference type="NCBI Taxonomy" id="2664684"/>
    <lineage>
        <taxon>Eukaryota</taxon>
        <taxon>Metazoa</taxon>
        <taxon>Spiralia</taxon>
        <taxon>Lophotrochozoa</taxon>
        <taxon>Annelida</taxon>
        <taxon>Polychaeta</taxon>
        <taxon>Polychaeta incertae sedis</taxon>
        <taxon>Dinophilidae</taxon>
        <taxon>Dimorphilus</taxon>
    </lineage>
</organism>
<feature type="domain" description="LIM zinc-binding" evidence="10">
    <location>
        <begin position="225"/>
        <end position="284"/>
    </location>
</feature>
<dbReference type="FunFam" id="2.10.110.10:FF:000070">
    <property type="entry name" value="Four and a half LIM domains 3"/>
    <property type="match status" value="1"/>
</dbReference>
<evidence type="ECO:0000256" key="9">
    <source>
        <dbReference type="SAM" id="MobiDB-lite"/>
    </source>
</evidence>
<dbReference type="AlphaFoldDB" id="A0A7I8VMU9"/>
<keyword evidence="5 8" id="KW-0862">Zinc</keyword>
<dbReference type="GO" id="GO:0008270">
    <property type="term" value="F:zinc ion binding"/>
    <property type="evidence" value="ECO:0007669"/>
    <property type="project" value="UniProtKB-KW"/>
</dbReference>
<dbReference type="GO" id="GO:0030018">
    <property type="term" value="C:Z disc"/>
    <property type="evidence" value="ECO:0007669"/>
    <property type="project" value="TreeGrafter"/>
</dbReference>
<feature type="domain" description="LIM zinc-binding" evidence="10">
    <location>
        <begin position="103"/>
        <end position="164"/>
    </location>
</feature>
<proteinExistence type="predicted"/>
<dbReference type="PANTHER" id="PTHR24205:SF4">
    <property type="entry name" value="PROTEIN ESPINAS"/>
    <property type="match status" value="1"/>
</dbReference>
<feature type="domain" description="LIM zinc-binding" evidence="10">
    <location>
        <begin position="287"/>
        <end position="342"/>
    </location>
</feature>
<evidence type="ECO:0000256" key="4">
    <source>
        <dbReference type="ARBA" id="ARBA00022771"/>
    </source>
</evidence>
<dbReference type="SMART" id="SM00132">
    <property type="entry name" value="LIM"/>
    <property type="match status" value="4"/>
</dbReference>
<accession>A0A7I8VMU9</accession>
<gene>
    <name evidence="11" type="ORF">DGYR_LOCUS5616</name>
</gene>
<dbReference type="FunFam" id="2.10.110.10:FF:000013">
    <property type="entry name" value="Four and a half LIM domains 1"/>
    <property type="match status" value="1"/>
</dbReference>
<evidence type="ECO:0000256" key="7">
    <source>
        <dbReference type="ARBA" id="ARBA00023242"/>
    </source>
</evidence>
<dbReference type="InterPro" id="IPR001781">
    <property type="entry name" value="Znf_LIM"/>
</dbReference>
<keyword evidence="4" id="KW-0863">Zinc-finger</keyword>
<evidence type="ECO:0000256" key="1">
    <source>
        <dbReference type="ARBA" id="ARBA00004123"/>
    </source>
</evidence>
<feature type="domain" description="LIM zinc-binding" evidence="10">
    <location>
        <begin position="165"/>
        <end position="224"/>
    </location>
</feature>
<dbReference type="PANTHER" id="PTHR24205">
    <property type="entry name" value="FOUR AND A HALF LIM DOMAINS PROTEIN"/>
    <property type="match status" value="1"/>
</dbReference>
<evidence type="ECO:0000313" key="11">
    <source>
        <dbReference type="EMBL" id="CAD5117049.1"/>
    </source>
</evidence>
<dbReference type="Pfam" id="PF00412">
    <property type="entry name" value="LIM"/>
    <property type="match status" value="4"/>
</dbReference>
<evidence type="ECO:0000259" key="10">
    <source>
        <dbReference type="PROSITE" id="PS50023"/>
    </source>
</evidence>
<dbReference type="EMBL" id="CAJFCJ010000007">
    <property type="protein sequence ID" value="CAD5117049.1"/>
    <property type="molecule type" value="Genomic_DNA"/>
</dbReference>
<dbReference type="PROSITE" id="PS50023">
    <property type="entry name" value="LIM_DOMAIN_2"/>
    <property type="match status" value="4"/>
</dbReference>
<dbReference type="OrthoDB" id="274660at2759"/>
<comment type="subcellular location">
    <subcellularLocation>
        <location evidence="1">Nucleus</location>
    </subcellularLocation>
</comment>
<dbReference type="PROSITE" id="PS00478">
    <property type="entry name" value="LIM_DOMAIN_1"/>
    <property type="match status" value="2"/>
</dbReference>
<evidence type="ECO:0000313" key="12">
    <source>
        <dbReference type="Proteomes" id="UP000549394"/>
    </source>
</evidence>
<evidence type="ECO:0000256" key="6">
    <source>
        <dbReference type="ARBA" id="ARBA00023038"/>
    </source>
</evidence>